<dbReference type="InterPro" id="IPR057664">
    <property type="entry name" value="CEP152_PLK4_bind"/>
</dbReference>
<feature type="coiled-coil region" evidence="1">
    <location>
        <begin position="264"/>
        <end position="298"/>
    </location>
</feature>
<accession>A0A7L2WP22</accession>
<proteinExistence type="predicted"/>
<feature type="non-terminal residue" evidence="4">
    <location>
        <position position="1740"/>
    </location>
</feature>
<dbReference type="InterPro" id="IPR057659">
    <property type="entry name" value="CEP152_CC"/>
</dbReference>
<feature type="coiled-coil region" evidence="1">
    <location>
        <begin position="327"/>
        <end position="513"/>
    </location>
</feature>
<dbReference type="Proteomes" id="UP000580171">
    <property type="component" value="Unassembled WGS sequence"/>
</dbReference>
<sequence length="1740" mass="200475">MSLDFDSGALQTQHEDEDYDQEDYAREQELQQLLTDLPHDMLEDSGDQLSSYSDCSIHETEEQSHEPGKHDGRWNDHPLISDPQNDYEHGHNLYPEQFLCDQQNDRVEKHGKNWNGLHNDEEKKHLYDVKEDYCGQNGQEDPDDVYLGRDGFNAPSCYQQNKAYHLPENFRPYTNGHKPEFNNPQSKIINFPDAPKEHLKQFVSSDVVSGQSPESYKVTYKPYQNGIHQKIPVIQEGTRTNEVFEDLQHEFLGNDENSSESMQILQLQVLNKARERQLEELNEKLEKSAQQIRYLNHQLSMVKDEKDGLAVSLRESQKLYQNGKEREVHLEGQIKALETQIQTLTTNEEQILKQSKVAEVAMESMQKQLLELQRSDALQRAREQHEAVISALKQKYEKQVLSLEQKLDTTKSALREQKELCKNLGEHVKQLEKMLEETKCEKTEIINRLTRSLEESQKQCANLLQTGSMQETNQLRFQLQQAQSAHMISSNMNKALQEELMELKEEIALYESAAKLGVFLNDVGGELHTNLGDSYVDLGIKKITGKKPRFCSAIQNRDVDEELSKDEIIVELKAELERLLSSNKMKRNQIAQLQNDLKDCQKTLEEYKQLLKAEKASKESEAVTDLSDKSAASPLVSGNLKEEVLRLRKANETLLQEVENHTSAIEELKESEEKLKSLNQDLCCQMRKMVQDFDQDKQEAIDRCERTYQQHHEDTKAHFEKDLMERYAAEKQQLTQTYEETISQLKANIDELNREMTAVKECYIGVCGEKDTLEATLRQKFEQEQKLKEEKVLMEIPINHVISDSKRQWLEEKEQQVEEEVALAKVHWEKEEKEVWNLGQGFFKFFLFVYFQKENLYVDRLMHCRCSFNPSSCQVAAGINRSQRVQSKSKDGTRKMGKRTQRDCSKAGSSKYLFILIMTQGYILCIYKCMRIFIMTVLYIHQLALVLSAAEEKWKKEYENTEKSGPRMKELEEKELELKKEEIPAAIKAELAKARAQWNKEKQEEILQIQEQNERDYRSFLDDHRNRIKEVLATAKEDLAKQKNDLSIQKEAEIKMLLNQKQREWEAQETKRLQDEINRCEEKTLLELEYLLSEIHEELVKCTHSKHSGKDECFDARVQLNLQCKDKLKTCLQKAYRTTVHTILEKKEREWKEKYEELVSNVNKEAYSCLQCGEGEVGDMARPPVYNVGHQAEVQRRLRRQPPLQETGTDKGQKYTERDPGSQENFCCEHCCQELEKRESVCQDLKRELEIARKHLQLAVKEREAKSEQIQENEKVLQALIAENSEIKTKLKDLGTPLRSLSNGGVSKHCTSCDSVKGLEEMRAQYIKAVSKIKCNVFVGDMLCYIRESKERAAEMIKVEVLRERQETARKMRKYYLTCLQQLLTDNGKHEGAEKKIMNAASKLATMAKGLETPLRHIPQSKSTRSVLLLNSDLPLGVDYSKRDCMLQTRSNCMESKSCGESVTKKANDKVAQRCVPHDLRQQFDAMQTETQHMLHETVTSNIQNGSNSKNLDGASRDALPEFYPNENGRREKYGPIINVGKGLLRAASTIAHQNAPPSAFQVTLENMHAPSFTNGHAISGPVHHTLKSKNESMVLKEDKCIQSCGKWKAKSKRIQKFGFQETPERDEGSSSEWSSVNGSLHLDRSDMPLLYPEQKASTKVQAQAAYCEEFPHIGSFSPADENVVATWRDTSNGNDKILSTKSSTEVCSRGHLITNPEHTSFLNSDKSNSAVTQLNVSPD</sequence>
<evidence type="ECO:0000259" key="3">
    <source>
        <dbReference type="Pfam" id="PF25770"/>
    </source>
</evidence>
<comment type="caution">
    <text evidence="4">The sequence shown here is derived from an EMBL/GenBank/DDBJ whole genome shotgun (WGS) entry which is preliminary data.</text>
</comment>
<evidence type="ECO:0000313" key="4">
    <source>
        <dbReference type="EMBL" id="NXS70577.1"/>
    </source>
</evidence>
<dbReference type="OrthoDB" id="10064205at2759"/>
<feature type="coiled-coil region" evidence="1">
    <location>
        <begin position="724"/>
        <end position="790"/>
    </location>
</feature>
<feature type="coiled-coil region" evidence="1">
    <location>
        <begin position="1235"/>
        <end position="1290"/>
    </location>
</feature>
<dbReference type="GO" id="GO:0007099">
    <property type="term" value="P:centriole replication"/>
    <property type="evidence" value="ECO:0007669"/>
    <property type="project" value="TreeGrafter"/>
</dbReference>
<evidence type="ECO:0000256" key="2">
    <source>
        <dbReference type="SAM" id="MobiDB-lite"/>
    </source>
</evidence>
<dbReference type="PANTHER" id="PTHR10337:SF6">
    <property type="entry name" value="CENTROSOMAL PROTEIN OF 152 KDA"/>
    <property type="match status" value="1"/>
</dbReference>
<feature type="region of interest" description="Disordered" evidence="2">
    <location>
        <begin position="1"/>
        <end position="72"/>
    </location>
</feature>
<gene>
    <name evidence="4" type="primary">Cep152</name>
    <name evidence="4" type="ORF">PANHAL_R04145</name>
</gene>
<feature type="region of interest" description="Disordered" evidence="2">
    <location>
        <begin position="1192"/>
        <end position="1222"/>
    </location>
</feature>
<feature type="domain" description="CEP152 CEP63 binding coiled coil" evidence="3">
    <location>
        <begin position="1319"/>
        <end position="1374"/>
    </location>
</feature>
<reference evidence="4 5" key="1">
    <citation type="submission" date="2019-09" db="EMBL/GenBank/DDBJ databases">
        <title>Bird 10,000 Genomes (B10K) Project - Family phase.</title>
        <authorList>
            <person name="Zhang G."/>
        </authorList>
    </citation>
    <scope>NUCLEOTIDE SEQUENCE [LARGE SCALE GENOMIC DNA]</scope>
    <source>
        <strain evidence="4">B10K-DU-012-58</strain>
        <tissue evidence="4">Muscle</tissue>
    </source>
</reference>
<dbReference type="InterPro" id="IPR051235">
    <property type="entry name" value="CEP152/SHC-Transforming"/>
</dbReference>
<feature type="region of interest" description="Disordered" evidence="2">
    <location>
        <begin position="1716"/>
        <end position="1740"/>
    </location>
</feature>
<feature type="non-terminal residue" evidence="4">
    <location>
        <position position="1"/>
    </location>
</feature>
<dbReference type="Pfam" id="PF25769">
    <property type="entry name" value="PLK4_bind_CEP152"/>
    <property type="match status" value="1"/>
</dbReference>
<feature type="region of interest" description="Disordered" evidence="2">
    <location>
        <begin position="1619"/>
        <end position="1639"/>
    </location>
</feature>
<evidence type="ECO:0000313" key="5">
    <source>
        <dbReference type="Proteomes" id="UP000580171"/>
    </source>
</evidence>
<dbReference type="Pfam" id="PF25770">
    <property type="entry name" value="CC_CEP63-bind_CEP152"/>
    <property type="match status" value="1"/>
</dbReference>
<keyword evidence="1" id="KW-0175">Coiled coil</keyword>
<evidence type="ECO:0000256" key="1">
    <source>
        <dbReference type="SAM" id="Coils"/>
    </source>
</evidence>
<keyword evidence="5" id="KW-1185">Reference proteome</keyword>
<protein>
    <submittedName>
        <fullName evidence="4">CE152 protein</fullName>
    </submittedName>
</protein>
<feature type="compositionally biased region" description="Polar residues" evidence="2">
    <location>
        <begin position="1717"/>
        <end position="1740"/>
    </location>
</feature>
<name>A0A7L2WP22_PANHA</name>
<dbReference type="EMBL" id="VYZV01021828">
    <property type="protein sequence ID" value="NXS70577.1"/>
    <property type="molecule type" value="Genomic_DNA"/>
</dbReference>
<organism evidence="4 5">
    <name type="scientific">Pandion haliaetus</name>
    <name type="common">Osprey</name>
    <name type="synonym">Falco haliaetus</name>
    <dbReference type="NCBI Taxonomy" id="56262"/>
    <lineage>
        <taxon>Eukaryota</taxon>
        <taxon>Metazoa</taxon>
        <taxon>Chordata</taxon>
        <taxon>Craniata</taxon>
        <taxon>Vertebrata</taxon>
        <taxon>Euteleostomi</taxon>
        <taxon>Archelosauria</taxon>
        <taxon>Archosauria</taxon>
        <taxon>Dinosauria</taxon>
        <taxon>Saurischia</taxon>
        <taxon>Theropoda</taxon>
        <taxon>Coelurosauria</taxon>
        <taxon>Aves</taxon>
        <taxon>Neognathae</taxon>
        <taxon>Neoaves</taxon>
        <taxon>Telluraves</taxon>
        <taxon>Accipitrimorphae</taxon>
        <taxon>Accipitriformes</taxon>
        <taxon>Pandionidae</taxon>
        <taxon>Pandion</taxon>
    </lineage>
</organism>
<dbReference type="PANTHER" id="PTHR10337">
    <property type="entry name" value="SHC TRANSFORMING PROTEIN"/>
    <property type="match status" value="1"/>
</dbReference>
<feature type="compositionally biased region" description="Basic and acidic residues" evidence="2">
    <location>
        <begin position="1208"/>
        <end position="1221"/>
    </location>
</feature>
<feature type="coiled-coil region" evidence="1">
    <location>
        <begin position="569"/>
        <end position="685"/>
    </location>
</feature>
<dbReference type="GO" id="GO:0005813">
    <property type="term" value="C:centrosome"/>
    <property type="evidence" value="ECO:0007669"/>
    <property type="project" value="TreeGrafter"/>
</dbReference>
<feature type="coiled-coil region" evidence="1">
    <location>
        <begin position="993"/>
        <end position="1052"/>
    </location>
</feature>
<feature type="compositionally biased region" description="Basic and acidic residues" evidence="2">
    <location>
        <begin position="56"/>
        <end position="72"/>
    </location>
</feature>